<dbReference type="EMBL" id="CP003167">
    <property type="protein sequence ID" value="AGB02180.1"/>
    <property type="molecule type" value="Genomic_DNA"/>
</dbReference>
<dbReference type="InterPro" id="IPR011004">
    <property type="entry name" value="Trimer_LpxA-like_sf"/>
</dbReference>
<organism evidence="1 2">
    <name type="scientific">Methanoregula formicica (strain DSM 22288 / NBRC 105244 / SMSP)</name>
    <dbReference type="NCBI Taxonomy" id="593750"/>
    <lineage>
        <taxon>Archaea</taxon>
        <taxon>Methanobacteriati</taxon>
        <taxon>Methanobacteriota</taxon>
        <taxon>Stenosarchaea group</taxon>
        <taxon>Methanomicrobia</taxon>
        <taxon>Methanomicrobiales</taxon>
        <taxon>Methanoregulaceae</taxon>
        <taxon>Methanoregula</taxon>
    </lineage>
</organism>
<dbReference type="eggNOG" id="arCOG04381">
    <property type="taxonomic scope" value="Archaea"/>
</dbReference>
<dbReference type="InterPro" id="IPR007607">
    <property type="entry name" value="BacA/B"/>
</dbReference>
<dbReference type="SUPFAM" id="SSF51161">
    <property type="entry name" value="Trimeric LpxA-like enzymes"/>
    <property type="match status" value="1"/>
</dbReference>
<dbReference type="Gene3D" id="2.160.10.10">
    <property type="entry name" value="Hexapeptide repeat proteins"/>
    <property type="match status" value="1"/>
</dbReference>
<dbReference type="GeneID" id="14310447"/>
<evidence type="ECO:0000313" key="1">
    <source>
        <dbReference type="EMBL" id="AGB02180.1"/>
    </source>
</evidence>
<keyword evidence="2" id="KW-1185">Reference proteome</keyword>
<sequence>MPTVIQKGTTYFAQKGSYFEGNVRIDGDFVVPPRTHFWGRLNVSGTLELGPRSSVSLDIACGGAVIGGQCRVKGPIVAQGDVVILDHASVHSVTAGGRVILRPNVTVGDVTSQDAIIVHGRIKSGNLIGKSMKVLGD</sequence>
<proteinExistence type="predicted"/>
<reference evidence="1 2" key="2">
    <citation type="journal article" date="2014" name="Genome Announc.">
        <title>Complete Genome Sequence of Methanoregula formicica SMSPT, a Mesophilic Hydrogenotrophic Methanogen Isolated from a Methanogenic Upflow Anaerobic Sludge Blanket Reactor.</title>
        <authorList>
            <person name="Yamamoto K."/>
            <person name="Tamaki H."/>
            <person name="Cadillo-Quiroz H."/>
            <person name="Imachi H."/>
            <person name="Kyrpides N."/>
            <person name="Woyke T."/>
            <person name="Goodwin L."/>
            <person name="Zinder S.H."/>
            <person name="Kamagata Y."/>
            <person name="Liu W.T."/>
        </authorList>
    </citation>
    <scope>NUCLEOTIDE SEQUENCE [LARGE SCALE GENOMIC DNA]</scope>
    <source>
        <strain evidence="2">DSM 22288 / NBRC 105244 / SMSP</strain>
    </source>
</reference>
<dbReference type="HOGENOM" id="CLU_151088_0_0_2"/>
<dbReference type="KEGG" id="mfo:Metfor_1134"/>
<evidence type="ECO:0000313" key="2">
    <source>
        <dbReference type="Proteomes" id="UP000010824"/>
    </source>
</evidence>
<gene>
    <name evidence="1" type="ordered locus">Metfor_1134</name>
</gene>
<dbReference type="OrthoDB" id="114270at2157"/>
<dbReference type="InParanoid" id="L0HDW5"/>
<dbReference type="RefSeq" id="WP_015285144.1">
    <property type="nucleotide sequence ID" value="NC_019943.1"/>
</dbReference>
<dbReference type="AlphaFoldDB" id="L0HDW5"/>
<dbReference type="Pfam" id="PF04519">
    <property type="entry name" value="Bactofilin"/>
    <property type="match status" value="1"/>
</dbReference>
<reference evidence="2" key="1">
    <citation type="submission" date="2011-12" db="EMBL/GenBank/DDBJ databases">
        <title>Complete sequence of Methanoregula formicicum SMSP.</title>
        <authorList>
            <person name="Lucas S."/>
            <person name="Han J."/>
            <person name="Lapidus A."/>
            <person name="Cheng J.-F."/>
            <person name="Goodwin L."/>
            <person name="Pitluck S."/>
            <person name="Peters L."/>
            <person name="Ovchinnikova G."/>
            <person name="Teshima H."/>
            <person name="Detter J.C."/>
            <person name="Han C."/>
            <person name="Tapia R."/>
            <person name="Land M."/>
            <person name="Hauser L."/>
            <person name="Kyrpides N."/>
            <person name="Ivanova N."/>
            <person name="Pagani I."/>
            <person name="Imachi H."/>
            <person name="Tamaki H."/>
            <person name="Sekiguchi Y."/>
            <person name="Kamagata Y."/>
            <person name="Cadillo-Quiroz H."/>
            <person name="Zinder S."/>
            <person name="Liu W.-T."/>
            <person name="Woyke T."/>
        </authorList>
    </citation>
    <scope>NUCLEOTIDE SEQUENCE [LARGE SCALE GENOMIC DNA]</scope>
    <source>
        <strain evidence="2">DSM 22288 / NBRC 105244 / SMSP</strain>
    </source>
</reference>
<protein>
    <submittedName>
        <fullName evidence="1">Integral membrane protein CcmA involved in cell shape determination</fullName>
    </submittedName>
</protein>
<dbReference type="Proteomes" id="UP000010824">
    <property type="component" value="Chromosome"/>
</dbReference>
<accession>L0HDW5</accession>
<name>L0HDW5_METFS</name>